<evidence type="ECO:0000313" key="3">
    <source>
        <dbReference type="Proteomes" id="UP001153269"/>
    </source>
</evidence>
<gene>
    <name evidence="2" type="ORF">PLEPLA_LOCUS32891</name>
</gene>
<accession>A0A9N7V409</accession>
<dbReference type="AlphaFoldDB" id="A0A9N7V409"/>
<name>A0A9N7V409_PLEPL</name>
<dbReference type="Proteomes" id="UP001153269">
    <property type="component" value="Unassembled WGS sequence"/>
</dbReference>
<comment type="caution">
    <text evidence="2">The sequence shown here is derived from an EMBL/GenBank/DDBJ whole genome shotgun (WGS) entry which is preliminary data.</text>
</comment>
<proteinExistence type="predicted"/>
<keyword evidence="3" id="KW-1185">Reference proteome</keyword>
<dbReference type="EMBL" id="CADEAL010003557">
    <property type="protein sequence ID" value="CAB1445160.1"/>
    <property type="molecule type" value="Genomic_DNA"/>
</dbReference>
<reference evidence="2" key="1">
    <citation type="submission" date="2020-03" db="EMBL/GenBank/DDBJ databases">
        <authorList>
            <person name="Weist P."/>
        </authorList>
    </citation>
    <scope>NUCLEOTIDE SEQUENCE</scope>
</reference>
<feature type="region of interest" description="Disordered" evidence="1">
    <location>
        <begin position="27"/>
        <end position="64"/>
    </location>
</feature>
<evidence type="ECO:0000313" key="2">
    <source>
        <dbReference type="EMBL" id="CAB1445160.1"/>
    </source>
</evidence>
<feature type="compositionally biased region" description="Low complexity" evidence="1">
    <location>
        <begin position="39"/>
        <end position="50"/>
    </location>
</feature>
<protein>
    <submittedName>
        <fullName evidence="2">Uncharacterized protein</fullName>
    </submittedName>
</protein>
<feature type="compositionally biased region" description="Polar residues" evidence="1">
    <location>
        <begin position="27"/>
        <end position="38"/>
    </location>
</feature>
<organism evidence="2 3">
    <name type="scientific">Pleuronectes platessa</name>
    <name type="common">European plaice</name>
    <dbReference type="NCBI Taxonomy" id="8262"/>
    <lineage>
        <taxon>Eukaryota</taxon>
        <taxon>Metazoa</taxon>
        <taxon>Chordata</taxon>
        <taxon>Craniata</taxon>
        <taxon>Vertebrata</taxon>
        <taxon>Euteleostomi</taxon>
        <taxon>Actinopterygii</taxon>
        <taxon>Neopterygii</taxon>
        <taxon>Teleostei</taxon>
        <taxon>Neoteleostei</taxon>
        <taxon>Acanthomorphata</taxon>
        <taxon>Carangaria</taxon>
        <taxon>Pleuronectiformes</taxon>
        <taxon>Pleuronectoidei</taxon>
        <taxon>Pleuronectidae</taxon>
        <taxon>Pleuronectes</taxon>
    </lineage>
</organism>
<evidence type="ECO:0000256" key="1">
    <source>
        <dbReference type="SAM" id="MobiDB-lite"/>
    </source>
</evidence>
<sequence length="80" mass="9089">MCLGELSIWRTRWAVHEAGHRANRVVSCQSHRSARTSASCRPPSRNNNNHRSSEAGIHKPGSLKLPSWYCCRPRSNNIHN</sequence>